<feature type="non-terminal residue" evidence="2">
    <location>
        <position position="157"/>
    </location>
</feature>
<organism evidence="2 3">
    <name type="scientific">Conoideocrella luteorostrata</name>
    <dbReference type="NCBI Taxonomy" id="1105319"/>
    <lineage>
        <taxon>Eukaryota</taxon>
        <taxon>Fungi</taxon>
        <taxon>Dikarya</taxon>
        <taxon>Ascomycota</taxon>
        <taxon>Pezizomycotina</taxon>
        <taxon>Sordariomycetes</taxon>
        <taxon>Hypocreomycetidae</taxon>
        <taxon>Hypocreales</taxon>
        <taxon>Clavicipitaceae</taxon>
        <taxon>Conoideocrella</taxon>
    </lineage>
</organism>
<evidence type="ECO:0000313" key="3">
    <source>
        <dbReference type="Proteomes" id="UP001251528"/>
    </source>
</evidence>
<feature type="compositionally biased region" description="Basic and acidic residues" evidence="1">
    <location>
        <begin position="115"/>
        <end position="127"/>
    </location>
</feature>
<reference evidence="2" key="1">
    <citation type="submission" date="2023-06" db="EMBL/GenBank/DDBJ databases">
        <title>Conoideocrella luteorostrata (Hypocreales: Clavicipitaceae), a potential biocontrol fungus for elongate hemlock scale in United States Christmas tree production areas.</title>
        <authorList>
            <person name="Barrett H."/>
            <person name="Lovett B."/>
            <person name="Macias A.M."/>
            <person name="Stajich J.E."/>
            <person name="Kasson M.T."/>
        </authorList>
    </citation>
    <scope>NUCLEOTIDE SEQUENCE</scope>
    <source>
        <strain evidence="2">ARSEF 14590</strain>
    </source>
</reference>
<feature type="region of interest" description="Disordered" evidence="1">
    <location>
        <begin position="1"/>
        <end position="157"/>
    </location>
</feature>
<evidence type="ECO:0000313" key="2">
    <source>
        <dbReference type="EMBL" id="KAK2611971.1"/>
    </source>
</evidence>
<comment type="caution">
    <text evidence="2">The sequence shown here is derived from an EMBL/GenBank/DDBJ whole genome shotgun (WGS) entry which is preliminary data.</text>
</comment>
<feature type="compositionally biased region" description="Low complexity" evidence="1">
    <location>
        <begin position="15"/>
        <end position="24"/>
    </location>
</feature>
<dbReference type="Proteomes" id="UP001251528">
    <property type="component" value="Unassembled WGS sequence"/>
</dbReference>
<dbReference type="EMBL" id="JASWJB010000022">
    <property type="protein sequence ID" value="KAK2611971.1"/>
    <property type="molecule type" value="Genomic_DNA"/>
</dbReference>
<gene>
    <name evidence="2" type="ORF">QQS21_001936</name>
</gene>
<feature type="compositionally biased region" description="Low complexity" evidence="1">
    <location>
        <begin position="36"/>
        <end position="107"/>
    </location>
</feature>
<feature type="compositionally biased region" description="Pro residues" evidence="1">
    <location>
        <begin position="25"/>
        <end position="35"/>
    </location>
</feature>
<sequence length="157" mass="17225">MSNPGHSSDRGSELGGNTNTTSTYYPPPPPGPPPAQSYNSDQTKPLSQSLPLQQQQHEQPYQQSVPQHAPQHEQQYNQVNQTQQHHSQPPHLGPQPHLGQQQQQQQPYFPPPPAQHDEKQSHLHHDQQQSQGSCSIPAYNPANPVFAPPPTSAAASG</sequence>
<name>A0AAJ0G356_9HYPO</name>
<keyword evidence="3" id="KW-1185">Reference proteome</keyword>
<evidence type="ECO:0000256" key="1">
    <source>
        <dbReference type="SAM" id="MobiDB-lite"/>
    </source>
</evidence>
<accession>A0AAJ0G356</accession>
<dbReference type="AlphaFoldDB" id="A0AAJ0G356"/>
<protein>
    <submittedName>
        <fullName evidence="2">Uncharacterized protein</fullName>
    </submittedName>
</protein>
<proteinExistence type="predicted"/>